<dbReference type="EMBL" id="JBHRRZ010000033">
    <property type="protein sequence ID" value="MFC2949201.1"/>
    <property type="molecule type" value="Genomic_DNA"/>
</dbReference>
<evidence type="ECO:0000313" key="2">
    <source>
        <dbReference type="EMBL" id="MFC2949201.1"/>
    </source>
</evidence>
<sequence>MTDSKKSSSTKSDILKPADIDEILEQYNHLLKTYPNQKNAVYANYKRTIKRLDVLFPFIEHPVHGITGLHALEKYDEAGYVRTYNYNWKIIIPKMGVQKHHISGWGNEPHDDPGTPEEFKIETEPHHHHYDLNDRKKRRENYDVRTLEQAFEFISYYLISGKEYKG</sequence>
<reference evidence="3" key="1">
    <citation type="journal article" date="2019" name="Int. J. Syst. Evol. Microbiol.">
        <title>The Global Catalogue of Microorganisms (GCM) 10K type strain sequencing project: providing services to taxonomists for standard genome sequencing and annotation.</title>
        <authorList>
            <consortium name="The Broad Institute Genomics Platform"/>
            <consortium name="The Broad Institute Genome Sequencing Center for Infectious Disease"/>
            <person name="Wu L."/>
            <person name="Ma J."/>
        </authorList>
    </citation>
    <scope>NUCLEOTIDE SEQUENCE [LARGE SCALE GENOMIC DNA]</scope>
    <source>
        <strain evidence="3">KCTC 13193</strain>
    </source>
</reference>
<organism evidence="2 3">
    <name type="scientific">Virgibacillus sediminis</name>
    <dbReference type="NCBI Taxonomy" id="202260"/>
    <lineage>
        <taxon>Bacteria</taxon>
        <taxon>Bacillati</taxon>
        <taxon>Bacillota</taxon>
        <taxon>Bacilli</taxon>
        <taxon>Bacillales</taxon>
        <taxon>Bacillaceae</taxon>
        <taxon>Virgibacillus</taxon>
    </lineage>
</organism>
<evidence type="ECO:0000256" key="1">
    <source>
        <dbReference type="SAM" id="MobiDB-lite"/>
    </source>
</evidence>
<protein>
    <submittedName>
        <fullName evidence="2">DUF6516 family protein</fullName>
    </submittedName>
</protein>
<dbReference type="RefSeq" id="WP_390307063.1">
    <property type="nucleotide sequence ID" value="NZ_JBHRRZ010000033.1"/>
</dbReference>
<keyword evidence="3" id="KW-1185">Reference proteome</keyword>
<feature type="region of interest" description="Disordered" evidence="1">
    <location>
        <begin position="104"/>
        <end position="134"/>
    </location>
</feature>
<comment type="caution">
    <text evidence="2">The sequence shown here is derived from an EMBL/GenBank/DDBJ whole genome shotgun (WGS) entry which is preliminary data.</text>
</comment>
<feature type="compositionally biased region" description="Basic and acidic residues" evidence="1">
    <location>
        <begin position="108"/>
        <end position="134"/>
    </location>
</feature>
<proteinExistence type="predicted"/>
<name>A0ABV7A7X8_9BACI</name>
<accession>A0ABV7A7X8</accession>
<gene>
    <name evidence="2" type="ORF">ACFODW_12830</name>
</gene>
<evidence type="ECO:0000313" key="3">
    <source>
        <dbReference type="Proteomes" id="UP001595387"/>
    </source>
</evidence>
<dbReference type="Proteomes" id="UP001595387">
    <property type="component" value="Unassembled WGS sequence"/>
</dbReference>